<comment type="caution">
    <text evidence="6">The sequence shown here is derived from an EMBL/GenBank/DDBJ whole genome shotgun (WGS) entry which is preliminary data.</text>
</comment>
<proteinExistence type="predicted"/>
<feature type="region of interest" description="Disordered" evidence="4">
    <location>
        <begin position="73"/>
        <end position="142"/>
    </location>
</feature>
<organism evidence="6 7">
    <name type="scientific">Lactuca sativa</name>
    <name type="common">Garden lettuce</name>
    <dbReference type="NCBI Taxonomy" id="4236"/>
    <lineage>
        <taxon>Eukaryota</taxon>
        <taxon>Viridiplantae</taxon>
        <taxon>Streptophyta</taxon>
        <taxon>Embryophyta</taxon>
        <taxon>Tracheophyta</taxon>
        <taxon>Spermatophyta</taxon>
        <taxon>Magnoliopsida</taxon>
        <taxon>eudicotyledons</taxon>
        <taxon>Gunneridae</taxon>
        <taxon>Pentapetalae</taxon>
        <taxon>asterids</taxon>
        <taxon>campanulids</taxon>
        <taxon>Asterales</taxon>
        <taxon>Asteraceae</taxon>
        <taxon>Cichorioideae</taxon>
        <taxon>Cichorieae</taxon>
        <taxon>Lactucinae</taxon>
        <taxon>Lactuca</taxon>
    </lineage>
</organism>
<feature type="compositionally biased region" description="Basic residues" evidence="4">
    <location>
        <begin position="472"/>
        <end position="481"/>
    </location>
</feature>
<keyword evidence="2 3" id="KW-0539">Nucleus</keyword>
<feature type="compositionally biased region" description="Basic and acidic residues" evidence="4">
    <location>
        <begin position="94"/>
        <end position="104"/>
    </location>
</feature>
<evidence type="ECO:0000259" key="5">
    <source>
        <dbReference type="PROSITE" id="PS51319"/>
    </source>
</evidence>
<dbReference type="AlphaFoldDB" id="A0A9R1VG80"/>
<dbReference type="Gene3D" id="1.20.930.10">
    <property type="entry name" value="Conserved domain common to transcription factors TFIIS, elongin A, CRSP70"/>
    <property type="match status" value="1"/>
</dbReference>
<dbReference type="PROSITE" id="PS51319">
    <property type="entry name" value="TFIIS_N"/>
    <property type="match status" value="1"/>
</dbReference>
<dbReference type="CDD" id="cd00183">
    <property type="entry name" value="TFIIS_I"/>
    <property type="match status" value="1"/>
</dbReference>
<feature type="compositionally biased region" description="Basic and acidic residues" evidence="4">
    <location>
        <begin position="315"/>
        <end position="332"/>
    </location>
</feature>
<evidence type="ECO:0000256" key="3">
    <source>
        <dbReference type="PROSITE-ProRule" id="PRU00649"/>
    </source>
</evidence>
<dbReference type="SMART" id="SM00509">
    <property type="entry name" value="TFS2N"/>
    <property type="match status" value="1"/>
</dbReference>
<dbReference type="Gramene" id="rna-gnl|WGS:NBSK|LSAT_7X61900_mrna">
    <property type="protein sequence ID" value="cds-PLY68067.1"/>
    <property type="gene ID" value="gene-LSAT_7X61900"/>
</dbReference>
<feature type="compositionally biased region" description="Basic residues" evidence="4">
    <location>
        <begin position="401"/>
        <end position="410"/>
    </location>
</feature>
<feature type="compositionally biased region" description="Acidic residues" evidence="4">
    <location>
        <begin position="123"/>
        <end position="138"/>
    </location>
</feature>
<evidence type="ECO:0000256" key="2">
    <source>
        <dbReference type="ARBA" id="ARBA00023242"/>
    </source>
</evidence>
<dbReference type="PANTHER" id="PTHR46554:SF9">
    <property type="entry name" value="TRANSCRIPTION FACTOR IIS-RELATED"/>
    <property type="match status" value="1"/>
</dbReference>
<feature type="compositionally biased region" description="Acidic residues" evidence="4">
    <location>
        <begin position="76"/>
        <end position="93"/>
    </location>
</feature>
<feature type="domain" description="TFIIS N-terminal" evidence="5">
    <location>
        <begin position="177"/>
        <end position="252"/>
    </location>
</feature>
<feature type="region of interest" description="Disordered" evidence="4">
    <location>
        <begin position="315"/>
        <end position="417"/>
    </location>
</feature>
<name>A0A9R1VG80_LACSA</name>
<protein>
    <recommendedName>
        <fullName evidence="5">TFIIS N-terminal domain-containing protein</fullName>
    </recommendedName>
</protein>
<dbReference type="GO" id="GO:0005634">
    <property type="term" value="C:nucleus"/>
    <property type="evidence" value="ECO:0007669"/>
    <property type="project" value="UniProtKB-SubCell"/>
</dbReference>
<evidence type="ECO:0000313" key="7">
    <source>
        <dbReference type="Proteomes" id="UP000235145"/>
    </source>
</evidence>
<feature type="compositionally biased region" description="Polar residues" evidence="4">
    <location>
        <begin position="261"/>
        <end position="271"/>
    </location>
</feature>
<feature type="region of interest" description="Disordered" evidence="4">
    <location>
        <begin position="459"/>
        <end position="481"/>
    </location>
</feature>
<accession>A0A9R1VG80</accession>
<dbReference type="EMBL" id="NBSK02000005">
    <property type="protein sequence ID" value="KAJ0205573.1"/>
    <property type="molecule type" value="Genomic_DNA"/>
</dbReference>
<dbReference type="Pfam" id="PF08711">
    <property type="entry name" value="Med26"/>
    <property type="match status" value="1"/>
</dbReference>
<dbReference type="InterPro" id="IPR017923">
    <property type="entry name" value="TFIIS_N"/>
</dbReference>
<feature type="region of interest" description="Disordered" evidence="4">
    <location>
        <begin position="261"/>
        <end position="288"/>
    </location>
</feature>
<dbReference type="InterPro" id="IPR035441">
    <property type="entry name" value="TFIIS/LEDGF_dom_sf"/>
</dbReference>
<keyword evidence="7" id="KW-1185">Reference proteome</keyword>
<dbReference type="SUPFAM" id="SSF47676">
    <property type="entry name" value="Conserved domain common to transcription factors TFIIS, elongin A, CRSP70"/>
    <property type="match status" value="1"/>
</dbReference>
<sequence length="481" mass="55378">MSVPKSAARMDYWREYFGSANANIFDIIEGAIMMAASDYPNEFRIRRDSIAQTLFSCRLIKCSGCDKEELALPVDDNADDDDDDDDAGDDDGDEGVKYKSKLTDVDGNWSKESSKVINSSRNDDDDDEEEEEEEDDDDDHHRRDVEVNEMNHHVSNYSYGDAEALTDEIEEESQMFDEVMRIKEIVDNSPDESTFDICNSLRKLQLMNLSVETLKATEIGKSVNVLRKHASKDVRQIAKVLIEVWKRMVDEWVKATTKVTVSEATPESMNPSVLDEEEGLPSPPLDDLAFLNPHAMSLELSEKFFDGMDDYGNLRKSAESNKNRDNNRKPPVEKQNITKLKEQKPLNGPTMARKEDRDSNVMKQQTGVKPTRPPVANLAPRIKPNDRKLQNPEKPTLQKRPIAHQQRKPWRANEESVQDKLEETKRKLQERYQQAENAKRQRTIQVMELHDLPKQEVQVDRKNQQMRPGNNHNRHWAHGRC</sequence>
<gene>
    <name evidence="6" type="ORF">LSAT_V11C500285580</name>
</gene>
<evidence type="ECO:0000313" key="6">
    <source>
        <dbReference type="EMBL" id="KAJ0205573.1"/>
    </source>
</evidence>
<dbReference type="InterPro" id="IPR003617">
    <property type="entry name" value="TFIIS/CRSP70_N_sub"/>
</dbReference>
<evidence type="ECO:0000256" key="4">
    <source>
        <dbReference type="SAM" id="MobiDB-lite"/>
    </source>
</evidence>
<dbReference type="OrthoDB" id="44867at2759"/>
<reference evidence="6 7" key="1">
    <citation type="journal article" date="2017" name="Nat. Commun.">
        <title>Genome assembly with in vitro proximity ligation data and whole-genome triplication in lettuce.</title>
        <authorList>
            <person name="Reyes-Chin-Wo S."/>
            <person name="Wang Z."/>
            <person name="Yang X."/>
            <person name="Kozik A."/>
            <person name="Arikit S."/>
            <person name="Song C."/>
            <person name="Xia L."/>
            <person name="Froenicke L."/>
            <person name="Lavelle D.O."/>
            <person name="Truco M.J."/>
            <person name="Xia R."/>
            <person name="Zhu S."/>
            <person name="Xu C."/>
            <person name="Xu H."/>
            <person name="Xu X."/>
            <person name="Cox K."/>
            <person name="Korf I."/>
            <person name="Meyers B.C."/>
            <person name="Michelmore R.W."/>
        </authorList>
    </citation>
    <scope>NUCLEOTIDE SEQUENCE [LARGE SCALE GENOMIC DNA]</scope>
    <source>
        <strain evidence="7">cv. Salinas</strain>
        <tissue evidence="6">Seedlings</tissue>
    </source>
</reference>
<comment type="subcellular location">
    <subcellularLocation>
        <location evidence="1 3">Nucleus</location>
    </subcellularLocation>
</comment>
<dbReference type="Proteomes" id="UP000235145">
    <property type="component" value="Unassembled WGS sequence"/>
</dbReference>
<evidence type="ECO:0000256" key="1">
    <source>
        <dbReference type="ARBA" id="ARBA00004123"/>
    </source>
</evidence>
<dbReference type="PANTHER" id="PTHR46554">
    <property type="entry name" value="MEDIATOR OF RNA POLYMERASE II TRANSCRIPTION SUBUNIT 26A-RELATED"/>
    <property type="match status" value="1"/>
</dbReference>